<evidence type="ECO:0000256" key="8">
    <source>
        <dbReference type="ARBA" id="ARBA00038873"/>
    </source>
</evidence>
<evidence type="ECO:0000256" key="9">
    <source>
        <dbReference type="ARBA" id="ARBA00040505"/>
    </source>
</evidence>
<evidence type="ECO:0000259" key="10">
    <source>
        <dbReference type="Pfam" id="PF01636"/>
    </source>
</evidence>
<protein>
    <recommendedName>
        <fullName evidence="9">Hydroxylysine kinase</fullName>
        <ecNumber evidence="8">2.7.1.81</ecNumber>
    </recommendedName>
</protein>
<name>A0A2P6V0X9_9CHLO</name>
<reference evidence="11 12" key="1">
    <citation type="journal article" date="2018" name="Plant J.">
        <title>Genome sequences of Chlorella sorokiniana UTEX 1602 and Micractinium conductrix SAG 241.80: implications to maltose excretion by a green alga.</title>
        <authorList>
            <person name="Arriola M.B."/>
            <person name="Velmurugan N."/>
            <person name="Zhang Y."/>
            <person name="Plunkett M.H."/>
            <person name="Hondzo H."/>
            <person name="Barney B.M."/>
        </authorList>
    </citation>
    <scope>NUCLEOTIDE SEQUENCE [LARGE SCALE GENOMIC DNA]</scope>
    <source>
        <strain evidence="11 12">SAG 241.80</strain>
    </source>
</reference>
<feature type="domain" description="Aminoglycoside phosphotransferase" evidence="10">
    <location>
        <begin position="30"/>
        <end position="239"/>
    </location>
</feature>
<keyword evidence="4" id="KW-0808">Transferase</keyword>
<dbReference type="InterPro" id="IPR011009">
    <property type="entry name" value="Kinase-like_dom_sf"/>
</dbReference>
<organism evidence="11 12">
    <name type="scientific">Micractinium conductrix</name>
    <dbReference type="NCBI Taxonomy" id="554055"/>
    <lineage>
        <taxon>Eukaryota</taxon>
        <taxon>Viridiplantae</taxon>
        <taxon>Chlorophyta</taxon>
        <taxon>core chlorophytes</taxon>
        <taxon>Trebouxiophyceae</taxon>
        <taxon>Chlorellales</taxon>
        <taxon>Chlorellaceae</taxon>
        <taxon>Chlorella clade</taxon>
        <taxon>Micractinium</taxon>
    </lineage>
</organism>
<dbReference type="Gene3D" id="3.90.1200.10">
    <property type="match status" value="1"/>
</dbReference>
<evidence type="ECO:0000313" key="12">
    <source>
        <dbReference type="Proteomes" id="UP000239649"/>
    </source>
</evidence>
<dbReference type="GO" id="GO:0047992">
    <property type="term" value="F:hydroxylysine kinase activity"/>
    <property type="evidence" value="ECO:0007669"/>
    <property type="project" value="UniProtKB-EC"/>
</dbReference>
<comment type="function">
    <text evidence="7">Catalyzes the GTP-dependent phosphorylation of 5-hydroxy-L-lysine.</text>
</comment>
<comment type="similarity">
    <text evidence="2">Belongs to the aminoglycoside phosphotransferase family.</text>
</comment>
<dbReference type="SUPFAM" id="SSF56112">
    <property type="entry name" value="Protein kinase-like (PK-like)"/>
    <property type="match status" value="1"/>
</dbReference>
<dbReference type="PANTHER" id="PTHR21064:SF1">
    <property type="entry name" value="HYDROXYLYSINE KINASE"/>
    <property type="match status" value="1"/>
</dbReference>
<dbReference type="GO" id="GO:0005737">
    <property type="term" value="C:cytoplasm"/>
    <property type="evidence" value="ECO:0007669"/>
    <property type="project" value="UniProtKB-SubCell"/>
</dbReference>
<proteinExistence type="inferred from homology"/>
<dbReference type="InterPro" id="IPR050249">
    <property type="entry name" value="Pseudomonas-type_ThrB"/>
</dbReference>
<dbReference type="STRING" id="554055.A0A2P6V0X9"/>
<dbReference type="AlphaFoldDB" id="A0A2P6V0X9"/>
<dbReference type="EC" id="2.7.1.81" evidence="8"/>
<comment type="catalytic activity">
    <reaction evidence="6">
        <text>(5R)-5-hydroxy-L-lysine + GTP = (5R)-5-phosphooxy-L-lysine + GDP + H(+)</text>
        <dbReference type="Rhea" id="RHEA:19049"/>
        <dbReference type="ChEBI" id="CHEBI:15378"/>
        <dbReference type="ChEBI" id="CHEBI:37565"/>
        <dbReference type="ChEBI" id="CHEBI:57882"/>
        <dbReference type="ChEBI" id="CHEBI:58189"/>
        <dbReference type="ChEBI" id="CHEBI:58357"/>
        <dbReference type="EC" id="2.7.1.81"/>
    </reaction>
</comment>
<dbReference type="PANTHER" id="PTHR21064">
    <property type="entry name" value="AMINOGLYCOSIDE PHOSPHOTRANSFERASE DOMAIN-CONTAINING PROTEIN-RELATED"/>
    <property type="match status" value="1"/>
</dbReference>
<keyword evidence="12" id="KW-1185">Reference proteome</keyword>
<dbReference type="OrthoDB" id="9973935at2759"/>
<evidence type="ECO:0000256" key="1">
    <source>
        <dbReference type="ARBA" id="ARBA00004496"/>
    </source>
</evidence>
<evidence type="ECO:0000256" key="2">
    <source>
        <dbReference type="ARBA" id="ARBA00006219"/>
    </source>
</evidence>
<comment type="caution">
    <text evidence="11">The sequence shown here is derived from an EMBL/GenBank/DDBJ whole genome shotgun (WGS) entry which is preliminary data.</text>
</comment>
<keyword evidence="5 11" id="KW-0418">Kinase</keyword>
<keyword evidence="3" id="KW-0963">Cytoplasm</keyword>
<dbReference type="InterPro" id="IPR002575">
    <property type="entry name" value="Aminoglycoside_PTrfase"/>
</dbReference>
<evidence type="ECO:0000313" key="11">
    <source>
        <dbReference type="EMBL" id="PSC67733.1"/>
    </source>
</evidence>
<sequence>MARPLVYFEAAELVSAWWGWQGPLEVQELAGYDDRNLKVVAAADGRAAVFKVHNVGDSVPEGQVAEAHNALLAVLAAQGLPVPAALPVVDGSSTASDDDALQPSPDGHTIRTQGADGKLHACRMLTWLPGVLLVEAPKPLELYRQLGALLGRVQRVLQGWDWESSGALRRPDFEWNVQHLVPTYVRLRADLLALPGLDLPLLDAVVAHFAAATSAAEAAGQLRSALIHSDANERNVLVDAAAAAAAAVAERQQGSEAAAAATAVASAAPVCVDDGNGRLPQPMITGLIDWGDACWQWLASEVANCATYMMLLECNADDPLPAAAAVLAGFESQLPLLPGERALLRTLCMARLAQSLSLGARAAARDPSNAPYLLATQRHGWALLRRLWGMSDEQYQAAMSAGGAP</sequence>
<dbReference type="Proteomes" id="UP000239649">
    <property type="component" value="Unassembled WGS sequence"/>
</dbReference>
<accession>A0A2P6V0X9</accession>
<evidence type="ECO:0000256" key="7">
    <source>
        <dbReference type="ARBA" id="ARBA00037368"/>
    </source>
</evidence>
<evidence type="ECO:0000256" key="5">
    <source>
        <dbReference type="ARBA" id="ARBA00022777"/>
    </source>
</evidence>
<evidence type="ECO:0000256" key="3">
    <source>
        <dbReference type="ARBA" id="ARBA00022490"/>
    </source>
</evidence>
<comment type="subcellular location">
    <subcellularLocation>
        <location evidence="1">Cytoplasm</location>
    </subcellularLocation>
</comment>
<evidence type="ECO:0000256" key="6">
    <source>
        <dbReference type="ARBA" id="ARBA00036820"/>
    </source>
</evidence>
<dbReference type="EMBL" id="LHPF02000049">
    <property type="protein sequence ID" value="PSC67733.1"/>
    <property type="molecule type" value="Genomic_DNA"/>
</dbReference>
<dbReference type="Pfam" id="PF01636">
    <property type="entry name" value="APH"/>
    <property type="match status" value="1"/>
</dbReference>
<evidence type="ECO:0000256" key="4">
    <source>
        <dbReference type="ARBA" id="ARBA00022679"/>
    </source>
</evidence>
<gene>
    <name evidence="11" type="ORF">C2E20_8626</name>
</gene>